<evidence type="ECO:0000256" key="14">
    <source>
        <dbReference type="PIRSR" id="PIRSR603373-1"/>
    </source>
</evidence>
<evidence type="ECO:0000256" key="5">
    <source>
        <dbReference type="ARBA" id="ARBA00022496"/>
    </source>
</evidence>
<organism evidence="18 19">
    <name type="scientific">Candidatus Caccopulliclostridium gallistercoris</name>
    <dbReference type="NCBI Taxonomy" id="2840719"/>
    <lineage>
        <taxon>Bacteria</taxon>
        <taxon>Bacillati</taxon>
        <taxon>Bacillota</taxon>
        <taxon>Clostridia</taxon>
        <taxon>Candidatus Caccopulliclostridium</taxon>
    </lineage>
</organism>
<protein>
    <recommendedName>
        <fullName evidence="13 16">Ferrous iron transport protein B</fullName>
    </recommendedName>
</protein>
<comment type="caution">
    <text evidence="18">The sequence shown here is derived from an EMBL/GenBank/DDBJ whole genome shotgun (WGS) entry which is preliminary data.</text>
</comment>
<evidence type="ECO:0000256" key="15">
    <source>
        <dbReference type="PIRSR" id="PIRSR603373-2"/>
    </source>
</evidence>
<keyword evidence="8 16" id="KW-1133">Transmembrane helix</keyword>
<comment type="function">
    <text evidence="1 16">Probable transporter of a GTP-driven Fe(2+) uptake system.</text>
</comment>
<dbReference type="PANTHER" id="PTHR43185">
    <property type="entry name" value="FERROUS IRON TRANSPORT PROTEIN B"/>
    <property type="match status" value="1"/>
</dbReference>
<dbReference type="CDD" id="cd01879">
    <property type="entry name" value="FeoB"/>
    <property type="match status" value="1"/>
</dbReference>
<evidence type="ECO:0000256" key="7">
    <source>
        <dbReference type="ARBA" id="ARBA00022741"/>
    </source>
</evidence>
<evidence type="ECO:0000256" key="6">
    <source>
        <dbReference type="ARBA" id="ARBA00022692"/>
    </source>
</evidence>
<dbReference type="InterPro" id="IPR011642">
    <property type="entry name" value="Gate_dom"/>
</dbReference>
<evidence type="ECO:0000256" key="4">
    <source>
        <dbReference type="ARBA" id="ARBA00022475"/>
    </source>
</evidence>
<keyword evidence="4" id="KW-1003">Cell membrane</keyword>
<dbReference type="InterPro" id="IPR011640">
    <property type="entry name" value="Fe2_transport_prot_B_C"/>
</dbReference>
<evidence type="ECO:0000256" key="1">
    <source>
        <dbReference type="ARBA" id="ARBA00003926"/>
    </source>
</evidence>
<accession>A0A9D1NEJ0</accession>
<evidence type="ECO:0000259" key="17">
    <source>
        <dbReference type="PROSITE" id="PS51711"/>
    </source>
</evidence>
<evidence type="ECO:0000256" key="16">
    <source>
        <dbReference type="RuleBase" id="RU362098"/>
    </source>
</evidence>
<feature type="transmembrane region" description="Helical" evidence="16">
    <location>
        <begin position="666"/>
        <end position="689"/>
    </location>
</feature>
<evidence type="ECO:0000256" key="12">
    <source>
        <dbReference type="ARBA" id="ARBA00023136"/>
    </source>
</evidence>
<dbReference type="Pfam" id="PF02421">
    <property type="entry name" value="FeoB_N"/>
    <property type="match status" value="1"/>
</dbReference>
<comment type="similarity">
    <text evidence="16">Belongs to the TRAFAC class TrmE-Era-EngA-EngB-Septin-like GTPase superfamily. FeoB GTPase (TC 9.A.8) family.</text>
</comment>
<dbReference type="NCBIfam" id="TIGR00437">
    <property type="entry name" value="feoB"/>
    <property type="match status" value="1"/>
</dbReference>
<dbReference type="Pfam" id="PF07670">
    <property type="entry name" value="Gate"/>
    <property type="match status" value="2"/>
</dbReference>
<feature type="transmembrane region" description="Helical" evidence="16">
    <location>
        <begin position="268"/>
        <end position="293"/>
    </location>
</feature>
<feature type="binding site" evidence="15">
    <location>
        <position position="19"/>
    </location>
    <ligand>
        <name>Mg(2+)</name>
        <dbReference type="ChEBI" id="CHEBI:18420"/>
        <label>2</label>
    </ligand>
</feature>
<feature type="transmembrane region" description="Helical" evidence="16">
    <location>
        <begin position="541"/>
        <end position="562"/>
    </location>
</feature>
<dbReference type="AlphaFoldDB" id="A0A9D1NEJ0"/>
<dbReference type="Proteomes" id="UP000886861">
    <property type="component" value="Unassembled WGS sequence"/>
</dbReference>
<dbReference type="PANTHER" id="PTHR43185:SF1">
    <property type="entry name" value="FE(2+) TRANSPORTER FEOB"/>
    <property type="match status" value="1"/>
</dbReference>
<keyword evidence="3 16" id="KW-0813">Transport</keyword>
<feature type="transmembrane region" description="Helical" evidence="16">
    <location>
        <begin position="381"/>
        <end position="401"/>
    </location>
</feature>
<sequence>MKEILLIGNPNTGKTTLFNSLTKSNEHIGNWHGVTVEEKRKKFNAGGEDFELVDLPGIYSLTALSFEEQVAVDYILNNSDKLIINICDLNNLQRNLYLTLGILELKANVLLAINTMGTKKPFNEVDVYKLKRELGVEVFLFNPSKKKDINELKLVIKNMAVKQDVKNPPSYLKEIQKIPEYNKIKNNLNNLEKEKLDFYTIKILEKDEKITEKCAFNSKNIEINSENIQKIAKIRYNYISCISEHCIKRLKNTAYGESKLDKLILNRFLSIPIFLGIMALIFYLTFFSVGAYFSGLLSDFIQNVVGKSLVNFISSVCNVPWVIGLIENGIIAGIGSILSFLPQVVLLFFFLSILEDSGYLARLAFSFEDIFKKLGLSGKSVYTLLMGFGCSATATLTARNMEDKNSKIKTAMLTPYMSCSAKLPIYAVLGGAFFGAANLLVVFCLYLLGVVVAIILSMILEKTALKSKNQSFILEFPPYRVPSFKRILNIIGDNLKQFIVRIGSVIFAMNIIIWLLGSFSFSFEYVAGTNKVSMLETFGRILAPIFVPLGFGNWGATSALIAGLVAKEVIVSSIAIFNGIDVSSGSMTEQVQSSILNPASAVFFTPASALSYMVFCLIYMPCIATMSVLNKEIGTKWTVISIIIELCIAYVLSFLVYNLYNLVASFGAAYLIIILIGIVIISASIIYIVKHLKSKDKCKICGYKCKKL</sequence>
<evidence type="ECO:0000256" key="10">
    <source>
        <dbReference type="ARBA" id="ARBA00023065"/>
    </source>
</evidence>
<dbReference type="GO" id="GO:0005525">
    <property type="term" value="F:GTP binding"/>
    <property type="evidence" value="ECO:0007669"/>
    <property type="project" value="UniProtKB-KW"/>
</dbReference>
<reference evidence="18" key="2">
    <citation type="journal article" date="2021" name="PeerJ">
        <title>Extensive microbial diversity within the chicken gut microbiome revealed by metagenomics and culture.</title>
        <authorList>
            <person name="Gilroy R."/>
            <person name="Ravi A."/>
            <person name="Getino M."/>
            <person name="Pursley I."/>
            <person name="Horton D.L."/>
            <person name="Alikhan N.F."/>
            <person name="Baker D."/>
            <person name="Gharbi K."/>
            <person name="Hall N."/>
            <person name="Watson M."/>
            <person name="Adriaenssens E.M."/>
            <person name="Foster-Nyarko E."/>
            <person name="Jarju S."/>
            <person name="Secka A."/>
            <person name="Antonio M."/>
            <person name="Oren A."/>
            <person name="Chaudhuri R.R."/>
            <person name="La Ragione R."/>
            <person name="Hildebrand F."/>
            <person name="Pallen M.J."/>
        </authorList>
    </citation>
    <scope>NUCLEOTIDE SEQUENCE</scope>
    <source>
        <strain evidence="18">CHK186-9395</strain>
    </source>
</reference>
<dbReference type="InterPro" id="IPR030389">
    <property type="entry name" value="G_FEOB_dom"/>
</dbReference>
<feature type="binding site" evidence="15">
    <location>
        <position position="20"/>
    </location>
    <ligand>
        <name>Mg(2+)</name>
        <dbReference type="ChEBI" id="CHEBI:18420"/>
        <label>2</label>
    </ligand>
</feature>
<dbReference type="EMBL" id="DVOJ01000003">
    <property type="protein sequence ID" value="HIV01023.1"/>
    <property type="molecule type" value="Genomic_DNA"/>
</dbReference>
<dbReference type="GO" id="GO:0046872">
    <property type="term" value="F:metal ion binding"/>
    <property type="evidence" value="ECO:0007669"/>
    <property type="project" value="UniProtKB-KW"/>
</dbReference>
<dbReference type="PROSITE" id="PS51711">
    <property type="entry name" value="G_FEOB"/>
    <property type="match status" value="1"/>
</dbReference>
<evidence type="ECO:0000256" key="3">
    <source>
        <dbReference type="ARBA" id="ARBA00022448"/>
    </source>
</evidence>
<dbReference type="InterPro" id="IPR003373">
    <property type="entry name" value="Fe2_transport_prot-B"/>
</dbReference>
<keyword evidence="11 14" id="KW-0342">GTP-binding</keyword>
<feature type="binding site" evidence="14">
    <location>
        <begin position="54"/>
        <end position="57"/>
    </location>
    <ligand>
        <name>GTP</name>
        <dbReference type="ChEBI" id="CHEBI:37565"/>
        <label>1</label>
    </ligand>
</feature>
<dbReference type="InterPro" id="IPR027417">
    <property type="entry name" value="P-loop_NTPase"/>
</dbReference>
<dbReference type="InterPro" id="IPR050860">
    <property type="entry name" value="FeoB_GTPase"/>
</dbReference>
<feature type="transmembrane region" description="Helical" evidence="16">
    <location>
        <begin position="498"/>
        <end position="521"/>
    </location>
</feature>
<keyword evidence="15" id="KW-0460">Magnesium</keyword>
<name>A0A9D1NEJ0_9FIRM</name>
<feature type="transmembrane region" description="Helical" evidence="16">
    <location>
        <begin position="440"/>
        <end position="460"/>
    </location>
</feature>
<gene>
    <name evidence="18" type="primary">feoB</name>
    <name evidence="18" type="ORF">IAA62_00455</name>
</gene>
<feature type="transmembrane region" description="Helical" evidence="16">
    <location>
        <begin position="607"/>
        <end position="630"/>
    </location>
</feature>
<keyword evidence="9 16" id="KW-0408">Iron</keyword>
<dbReference type="Gene3D" id="3.40.50.300">
    <property type="entry name" value="P-loop containing nucleotide triphosphate hydrolases"/>
    <property type="match status" value="1"/>
</dbReference>
<dbReference type="GO" id="GO:0005886">
    <property type="term" value="C:plasma membrane"/>
    <property type="evidence" value="ECO:0007669"/>
    <property type="project" value="UniProtKB-SubCell"/>
</dbReference>
<evidence type="ECO:0000256" key="8">
    <source>
        <dbReference type="ARBA" id="ARBA00022989"/>
    </source>
</evidence>
<keyword evidence="6 16" id="KW-0812">Transmembrane</keyword>
<feature type="transmembrane region" description="Helical" evidence="16">
    <location>
        <begin position="330"/>
        <end position="354"/>
    </location>
</feature>
<evidence type="ECO:0000256" key="2">
    <source>
        <dbReference type="ARBA" id="ARBA00004651"/>
    </source>
</evidence>
<feature type="binding site" evidence="14">
    <location>
        <begin position="33"/>
        <end position="37"/>
    </location>
    <ligand>
        <name>GTP</name>
        <dbReference type="ChEBI" id="CHEBI:37565"/>
        <label>1</label>
    </ligand>
</feature>
<feature type="transmembrane region" description="Helical" evidence="16">
    <location>
        <begin position="637"/>
        <end position="660"/>
    </location>
</feature>
<evidence type="ECO:0000313" key="18">
    <source>
        <dbReference type="EMBL" id="HIV01023.1"/>
    </source>
</evidence>
<comment type="subcellular location">
    <subcellularLocation>
        <location evidence="2 16">Cell membrane</location>
        <topology evidence="2 16">Multi-pass membrane protein</topology>
    </subcellularLocation>
</comment>
<feature type="transmembrane region" description="Helical" evidence="16">
    <location>
        <begin position="305"/>
        <end position="323"/>
    </location>
</feature>
<keyword evidence="12 16" id="KW-0472">Membrane</keyword>
<evidence type="ECO:0000256" key="13">
    <source>
        <dbReference type="NCBIfam" id="TIGR00437"/>
    </source>
</evidence>
<feature type="binding site" evidence="15">
    <location>
        <position position="22"/>
    </location>
    <ligand>
        <name>Mg(2+)</name>
        <dbReference type="ChEBI" id="CHEBI:18420"/>
        <label>1</label>
    </ligand>
</feature>
<dbReference type="Pfam" id="PF07664">
    <property type="entry name" value="FeoB_C"/>
    <property type="match status" value="1"/>
</dbReference>
<keyword evidence="15" id="KW-0479">Metal-binding</keyword>
<feature type="transmembrane region" description="Helical" evidence="16">
    <location>
        <begin position="413"/>
        <end position="434"/>
    </location>
</feature>
<keyword evidence="10" id="KW-0406">Ion transport</keyword>
<dbReference type="GO" id="GO:0015093">
    <property type="term" value="F:ferrous iron transmembrane transporter activity"/>
    <property type="evidence" value="ECO:0007669"/>
    <property type="project" value="UniProtKB-UniRule"/>
</dbReference>
<evidence type="ECO:0000256" key="9">
    <source>
        <dbReference type="ARBA" id="ARBA00023004"/>
    </source>
</evidence>
<reference evidence="18" key="1">
    <citation type="submission" date="2020-10" db="EMBL/GenBank/DDBJ databases">
        <authorList>
            <person name="Gilroy R."/>
        </authorList>
    </citation>
    <scope>NUCLEOTIDE SEQUENCE</scope>
    <source>
        <strain evidence="18">CHK186-9395</strain>
    </source>
</reference>
<dbReference type="SUPFAM" id="SSF52540">
    <property type="entry name" value="P-loop containing nucleoside triphosphate hydrolases"/>
    <property type="match status" value="1"/>
</dbReference>
<keyword evidence="5 16" id="KW-0410">Iron transport</keyword>
<evidence type="ECO:0000313" key="19">
    <source>
        <dbReference type="Proteomes" id="UP000886861"/>
    </source>
</evidence>
<feature type="domain" description="FeoB-type G" evidence="17">
    <location>
        <begin position="1"/>
        <end position="162"/>
    </location>
</feature>
<feature type="binding site" evidence="14">
    <location>
        <begin position="8"/>
        <end position="15"/>
    </location>
    <ligand>
        <name>GTP</name>
        <dbReference type="ChEBI" id="CHEBI:37565"/>
        <label>1</label>
    </ligand>
</feature>
<keyword evidence="7 14" id="KW-0547">Nucleotide-binding</keyword>
<proteinExistence type="inferred from homology"/>
<evidence type="ECO:0000256" key="11">
    <source>
        <dbReference type="ARBA" id="ARBA00023134"/>
    </source>
</evidence>